<evidence type="ECO:0000256" key="7">
    <source>
        <dbReference type="ARBA" id="ARBA00023239"/>
    </source>
</evidence>
<dbReference type="EC" id="4.1.1.81" evidence="4"/>
<evidence type="ECO:0000256" key="9">
    <source>
        <dbReference type="ARBA" id="ARBA00048531"/>
    </source>
</evidence>
<dbReference type="CDD" id="cd00609">
    <property type="entry name" value="AAT_like"/>
    <property type="match status" value="1"/>
</dbReference>
<dbReference type="SUPFAM" id="SSF53383">
    <property type="entry name" value="PLP-dependent transferases"/>
    <property type="match status" value="1"/>
</dbReference>
<keyword evidence="12" id="KW-1185">Reference proteome</keyword>
<dbReference type="PANTHER" id="PTHR42885">
    <property type="entry name" value="HISTIDINOL-PHOSPHATE AMINOTRANSFERASE-RELATED"/>
    <property type="match status" value="1"/>
</dbReference>
<evidence type="ECO:0000259" key="10">
    <source>
        <dbReference type="Pfam" id="PF00155"/>
    </source>
</evidence>
<dbReference type="InterPro" id="IPR015421">
    <property type="entry name" value="PyrdxlP-dep_Trfase_major"/>
</dbReference>
<evidence type="ECO:0000256" key="4">
    <source>
        <dbReference type="ARBA" id="ARBA00012285"/>
    </source>
</evidence>
<dbReference type="InterPro" id="IPR004839">
    <property type="entry name" value="Aminotransferase_I/II_large"/>
</dbReference>
<dbReference type="Gene3D" id="3.90.1150.10">
    <property type="entry name" value="Aspartate Aminotransferase, domain 1"/>
    <property type="match status" value="1"/>
</dbReference>
<comment type="function">
    <text evidence="2">Decarboxylates L-threonine-O-3-phosphate to yield (R)-1-amino-2-propanol O-2-phosphate, the precursor for the linkage between the nucleotide loop and the corrin ring in cobalamin.</text>
</comment>
<evidence type="ECO:0000256" key="2">
    <source>
        <dbReference type="ARBA" id="ARBA00003444"/>
    </source>
</evidence>
<gene>
    <name evidence="11" type="ORF">ABID16_000638</name>
</gene>
<comment type="caution">
    <text evidence="11">The sequence shown here is derived from an EMBL/GenBank/DDBJ whole genome shotgun (WGS) entry which is preliminary data.</text>
</comment>
<protein>
    <recommendedName>
        <fullName evidence="4">threonine-phosphate decarboxylase</fullName>
        <ecNumber evidence="4">4.1.1.81</ecNumber>
    </recommendedName>
    <alternativeName>
        <fullName evidence="8">L-threonine-O-3-phosphate decarboxylase</fullName>
    </alternativeName>
</protein>
<proteinExistence type="predicted"/>
<dbReference type="PANTHER" id="PTHR42885:SF1">
    <property type="entry name" value="THREONINE-PHOSPHATE DECARBOXYLASE"/>
    <property type="match status" value="1"/>
</dbReference>
<name>A0ABV2IVE5_9HYPH</name>
<comment type="cofactor">
    <cofactor evidence="1">
        <name>pyridoxal 5'-phosphate</name>
        <dbReference type="ChEBI" id="CHEBI:597326"/>
    </cofactor>
</comment>
<dbReference type="InterPro" id="IPR005860">
    <property type="entry name" value="CobD"/>
</dbReference>
<feature type="domain" description="Aminotransferase class I/classII large" evidence="10">
    <location>
        <begin position="42"/>
        <end position="294"/>
    </location>
</feature>
<dbReference type="RefSeq" id="WP_354554902.1">
    <property type="nucleotide sequence ID" value="NZ_JBEPMB010000001.1"/>
</dbReference>
<evidence type="ECO:0000313" key="12">
    <source>
        <dbReference type="Proteomes" id="UP001549047"/>
    </source>
</evidence>
<comment type="catalytic activity">
    <reaction evidence="9">
        <text>O-phospho-L-threonine + H(+) = (R)-1-aminopropan-2-yl phosphate + CO2</text>
        <dbReference type="Rhea" id="RHEA:11492"/>
        <dbReference type="ChEBI" id="CHEBI:15378"/>
        <dbReference type="ChEBI" id="CHEBI:16526"/>
        <dbReference type="ChEBI" id="CHEBI:58563"/>
        <dbReference type="ChEBI" id="CHEBI:58675"/>
        <dbReference type="EC" id="4.1.1.81"/>
    </reaction>
</comment>
<keyword evidence="5" id="KW-0169">Cobalamin biosynthesis</keyword>
<dbReference type="Gene3D" id="3.40.640.10">
    <property type="entry name" value="Type I PLP-dependent aspartate aminotransferase-like (Major domain)"/>
    <property type="match status" value="1"/>
</dbReference>
<evidence type="ECO:0000256" key="3">
    <source>
        <dbReference type="ARBA" id="ARBA00004953"/>
    </source>
</evidence>
<evidence type="ECO:0000256" key="5">
    <source>
        <dbReference type="ARBA" id="ARBA00022573"/>
    </source>
</evidence>
<reference evidence="11 12" key="1">
    <citation type="submission" date="2024-06" db="EMBL/GenBank/DDBJ databases">
        <title>Genomic Encyclopedia of Type Strains, Phase IV (KMG-IV): sequencing the most valuable type-strain genomes for metagenomic binning, comparative biology and taxonomic classification.</title>
        <authorList>
            <person name="Goeker M."/>
        </authorList>
    </citation>
    <scope>NUCLEOTIDE SEQUENCE [LARGE SCALE GENOMIC DNA]</scope>
    <source>
        <strain evidence="11 12">DSM 29780</strain>
    </source>
</reference>
<evidence type="ECO:0000256" key="8">
    <source>
        <dbReference type="ARBA" id="ARBA00029996"/>
    </source>
</evidence>
<dbReference type="Proteomes" id="UP001549047">
    <property type="component" value="Unassembled WGS sequence"/>
</dbReference>
<evidence type="ECO:0000256" key="6">
    <source>
        <dbReference type="ARBA" id="ARBA00022898"/>
    </source>
</evidence>
<evidence type="ECO:0000313" key="11">
    <source>
        <dbReference type="EMBL" id="MET3612333.1"/>
    </source>
</evidence>
<accession>A0ABV2IVE5</accession>
<keyword evidence="6" id="KW-0663">Pyridoxal phosphate</keyword>
<dbReference type="Pfam" id="PF00155">
    <property type="entry name" value="Aminotran_1_2"/>
    <property type="match status" value="1"/>
</dbReference>
<comment type="pathway">
    <text evidence="3">Cofactor biosynthesis; adenosylcobalamin biosynthesis.</text>
</comment>
<dbReference type="InterPro" id="IPR015422">
    <property type="entry name" value="PyrdxlP-dep_Trfase_small"/>
</dbReference>
<sequence length="332" mass="35667">MSIVFHGGGVAASVRAYGIASENWLDLSTGINPVPPALPSFDLQLFHRLPDADLFDDVRRAAARFYGSGDVLPIAAAGTQPLIRILAAKVEKGRVAILSPTYGEYRAVFSAAGLVVDEVSRLSEVTAEHRAVVVVNPNNPDGRRYSRADLLALSLDLSERGALLIIDEAFGEMHPEASLAGVVAHHPHLVVLKSFGKFFGFAGARLSFAIAGEEHAATLEAGLGPWPVSGPALALARYCFDLDADALRRQIFERAGQLEAVLRGAGLRVAANAGLFLLVEDARAEALHAHLCRHAILTRIFDYRRDWMRLGLPADGAGLARLQTALQNWSGR</sequence>
<dbReference type="InterPro" id="IPR015424">
    <property type="entry name" value="PyrdxlP-dep_Trfase"/>
</dbReference>
<dbReference type="EMBL" id="JBEPMB010000001">
    <property type="protein sequence ID" value="MET3612333.1"/>
    <property type="molecule type" value="Genomic_DNA"/>
</dbReference>
<keyword evidence="7" id="KW-0456">Lyase</keyword>
<dbReference type="NCBIfam" id="TIGR01140">
    <property type="entry name" value="L_thr_O3P_dcar"/>
    <property type="match status" value="1"/>
</dbReference>
<evidence type="ECO:0000256" key="1">
    <source>
        <dbReference type="ARBA" id="ARBA00001933"/>
    </source>
</evidence>
<organism evidence="11 12">
    <name type="scientific">Rhizobium aquaticum</name>
    <dbReference type="NCBI Taxonomy" id="1549636"/>
    <lineage>
        <taxon>Bacteria</taxon>
        <taxon>Pseudomonadati</taxon>
        <taxon>Pseudomonadota</taxon>
        <taxon>Alphaproteobacteria</taxon>
        <taxon>Hyphomicrobiales</taxon>
        <taxon>Rhizobiaceae</taxon>
        <taxon>Rhizobium/Agrobacterium group</taxon>
        <taxon>Rhizobium</taxon>
    </lineage>
</organism>